<reference evidence="1" key="1">
    <citation type="submission" date="2021-02" db="EMBL/GenBank/DDBJ databases">
        <authorList>
            <person name="Nowell W R."/>
        </authorList>
    </citation>
    <scope>NUCLEOTIDE SEQUENCE</scope>
</reference>
<dbReference type="EMBL" id="CAJOBB010021034">
    <property type="protein sequence ID" value="CAF4372588.1"/>
    <property type="molecule type" value="Genomic_DNA"/>
</dbReference>
<organism evidence="1 2">
    <name type="scientific">Adineta steineri</name>
    <dbReference type="NCBI Taxonomy" id="433720"/>
    <lineage>
        <taxon>Eukaryota</taxon>
        <taxon>Metazoa</taxon>
        <taxon>Spiralia</taxon>
        <taxon>Gnathifera</taxon>
        <taxon>Rotifera</taxon>
        <taxon>Eurotatoria</taxon>
        <taxon>Bdelloidea</taxon>
        <taxon>Adinetida</taxon>
        <taxon>Adinetidae</taxon>
        <taxon>Adineta</taxon>
    </lineage>
</organism>
<dbReference type="AlphaFoldDB" id="A0A820MH95"/>
<comment type="caution">
    <text evidence="1">The sequence shown here is derived from an EMBL/GenBank/DDBJ whole genome shotgun (WGS) entry which is preliminary data.</text>
</comment>
<sequence length="177" mass="20950">MTFLERYLIAVDKCYVRSLNDSETEPYKSKYEAKKLFEELYDVDIDEKSDYLEKEFQTLDLIEEDDKKKFIMIQSDEQAKELSVSKKHRYLIHLLLDYHIAAIYSDTEERSEGESCLRSILTSIEQALHHPLLCSLSLNLLNQLILIRTSFEQYNDAIEKSDLKPYHVELVNDSYKH</sequence>
<evidence type="ECO:0000313" key="2">
    <source>
        <dbReference type="Proteomes" id="UP000663868"/>
    </source>
</evidence>
<gene>
    <name evidence="1" type="ORF">KXQ929_LOCUS49445</name>
</gene>
<protein>
    <submittedName>
        <fullName evidence="1">Uncharacterized protein</fullName>
    </submittedName>
</protein>
<evidence type="ECO:0000313" key="1">
    <source>
        <dbReference type="EMBL" id="CAF4372588.1"/>
    </source>
</evidence>
<dbReference type="Proteomes" id="UP000663868">
    <property type="component" value="Unassembled WGS sequence"/>
</dbReference>
<feature type="non-terminal residue" evidence="1">
    <location>
        <position position="1"/>
    </location>
</feature>
<dbReference type="PANTHER" id="PTHR46321">
    <property type="entry name" value="KIF1-BINDING PROTEIN"/>
    <property type="match status" value="1"/>
</dbReference>
<name>A0A820MH95_9BILA</name>
<dbReference type="PANTHER" id="PTHR46321:SF1">
    <property type="entry name" value="KIF-BINDING PROTEIN"/>
    <property type="match status" value="1"/>
</dbReference>
<accession>A0A820MH95</accession>
<proteinExistence type="predicted"/>
<feature type="non-terminal residue" evidence="1">
    <location>
        <position position="177"/>
    </location>
</feature>